<feature type="transmembrane region" description="Helical" evidence="13">
    <location>
        <begin position="98"/>
        <end position="120"/>
    </location>
</feature>
<dbReference type="Gene3D" id="1.20.1070.10">
    <property type="entry name" value="Rhodopsin 7-helix transmembrane proteins"/>
    <property type="match status" value="1"/>
</dbReference>
<feature type="site" description="Primary proton acceptor" evidence="11">
    <location>
        <position position="97"/>
    </location>
</feature>
<evidence type="ECO:0000256" key="11">
    <source>
        <dbReference type="PIRSR" id="PIRSR038142-1"/>
    </source>
</evidence>
<sequence>MKLLLLLTSAIALPSFAASGGDLQASDLTGVSFWLVTAALLAATVFFFVERDNVSSKWKTSLTVSGLVTGIAFWHYLYMRGVWIDTGETPTVFRYIDWLLTVPLLMVEFYLILAACTNVAGSLFKKLLGGSLVMLLFGYMGEAGIMAVLPAFIVGVAAWLYMIYELWAGEGKNAVNQASPAVMSAYNTMMWIIIVGWAIYPAGYAAGYLMGGEGVYASNLNIVYNLADFVNKILFGLVIWHVAVKESASA</sequence>
<keyword evidence="5 13" id="KW-0812">Transmembrane</keyword>
<dbReference type="CDD" id="cd15242">
    <property type="entry name" value="7tm_Proteorhodopsin"/>
    <property type="match status" value="1"/>
</dbReference>
<dbReference type="GO" id="GO:0010461">
    <property type="term" value="F:light-activated monoatomic ion channel activity"/>
    <property type="evidence" value="ECO:0007669"/>
    <property type="project" value="InterPro"/>
</dbReference>
<evidence type="ECO:0000256" key="5">
    <source>
        <dbReference type="ARBA" id="ARBA00022692"/>
    </source>
</evidence>
<dbReference type="GO" id="GO:0016020">
    <property type="term" value="C:membrane"/>
    <property type="evidence" value="ECO:0007669"/>
    <property type="project" value="UniProtKB-SubCell"/>
</dbReference>
<name>A0A937M2P1_9GAMM</name>
<feature type="transmembrane region" description="Helical" evidence="13">
    <location>
        <begin position="61"/>
        <end position="78"/>
    </location>
</feature>
<feature type="transmembrane region" description="Helical" evidence="13">
    <location>
        <begin position="33"/>
        <end position="49"/>
    </location>
</feature>
<organism evidence="15 16">
    <name type="scientific">SAR86 cluster bacterium</name>
    <dbReference type="NCBI Taxonomy" id="2030880"/>
    <lineage>
        <taxon>Bacteria</taxon>
        <taxon>Pseudomonadati</taxon>
        <taxon>Pseudomonadota</taxon>
        <taxon>Gammaproteobacteria</taxon>
        <taxon>SAR86 cluster</taxon>
    </lineage>
</organism>
<dbReference type="Pfam" id="PF01036">
    <property type="entry name" value="Bac_rhodopsin"/>
    <property type="match status" value="1"/>
</dbReference>
<evidence type="ECO:0000256" key="9">
    <source>
        <dbReference type="ARBA" id="ARBA00023136"/>
    </source>
</evidence>
<keyword evidence="14" id="KW-0732">Signal</keyword>
<keyword evidence="10" id="KW-0675">Receptor</keyword>
<evidence type="ECO:0000256" key="10">
    <source>
        <dbReference type="ARBA" id="ARBA00023170"/>
    </source>
</evidence>
<evidence type="ECO:0000256" key="13">
    <source>
        <dbReference type="SAM" id="Phobius"/>
    </source>
</evidence>
<comment type="caution">
    <text evidence="15">The sequence shown here is derived from an EMBL/GenBank/DDBJ whole genome shotgun (WGS) entry which is preliminary data.</text>
</comment>
<dbReference type="SMART" id="SM01021">
    <property type="entry name" value="Bac_rhodopsin"/>
    <property type="match status" value="1"/>
</dbReference>
<dbReference type="EMBL" id="JADHSG010000007">
    <property type="protein sequence ID" value="MBL6903531.1"/>
    <property type="molecule type" value="Genomic_DNA"/>
</dbReference>
<evidence type="ECO:0000256" key="6">
    <source>
        <dbReference type="ARBA" id="ARBA00022925"/>
    </source>
</evidence>
<evidence type="ECO:0000313" key="16">
    <source>
        <dbReference type="Proteomes" id="UP000705230"/>
    </source>
</evidence>
<dbReference type="PANTHER" id="PTHR28286">
    <property type="match status" value="1"/>
</dbReference>
<evidence type="ECO:0000256" key="2">
    <source>
        <dbReference type="ARBA" id="ARBA00008130"/>
    </source>
</evidence>
<keyword evidence="8 12" id="KW-0157">Chromophore</keyword>
<keyword evidence="7 13" id="KW-1133">Transmembrane helix</keyword>
<feature type="site" description="Responsible for spectral tuning" evidence="11">
    <location>
        <position position="105"/>
    </location>
</feature>
<comment type="subcellular location">
    <subcellularLocation>
        <location evidence="1">Membrane</location>
        <topology evidence="1">Multi-pass membrane protein</topology>
    </subcellularLocation>
</comment>
<feature type="site" description="Primary proton donor" evidence="11">
    <location>
        <position position="108"/>
    </location>
</feature>
<dbReference type="GO" id="GO:0007602">
    <property type="term" value="P:phototransduction"/>
    <property type="evidence" value="ECO:0007669"/>
    <property type="project" value="UniProtKB-KW"/>
</dbReference>
<evidence type="ECO:0000256" key="12">
    <source>
        <dbReference type="PIRSR" id="PIRSR038142-50"/>
    </source>
</evidence>
<dbReference type="SUPFAM" id="SSF81321">
    <property type="entry name" value="Family A G protein-coupled receptor-like"/>
    <property type="match status" value="1"/>
</dbReference>
<protein>
    <submittedName>
        <fullName evidence="15">Bacteriorhodopsin</fullName>
    </submittedName>
</protein>
<evidence type="ECO:0000256" key="3">
    <source>
        <dbReference type="ARBA" id="ARBA00022543"/>
    </source>
</evidence>
<evidence type="ECO:0000256" key="14">
    <source>
        <dbReference type="SAM" id="SignalP"/>
    </source>
</evidence>
<dbReference type="InterPro" id="IPR018229">
    <property type="entry name" value="Rhodopsin_retinal_BS"/>
</dbReference>
<feature type="modified residue" description="N6-(retinylidene)lysine" evidence="12">
    <location>
        <position position="232"/>
    </location>
</feature>
<dbReference type="PIRSF" id="PIRSF038142">
    <property type="entry name" value="Rhodopsin_bac_prd"/>
    <property type="match status" value="1"/>
</dbReference>
<feature type="transmembrane region" description="Helical" evidence="13">
    <location>
        <begin position="132"/>
        <end position="162"/>
    </location>
</feature>
<evidence type="ECO:0000256" key="8">
    <source>
        <dbReference type="ARBA" id="ARBA00022991"/>
    </source>
</evidence>
<gene>
    <name evidence="15" type="ORF">ISR29_04950</name>
</gene>
<feature type="chain" id="PRO_5037898589" evidence="14">
    <location>
        <begin position="18"/>
        <end position="250"/>
    </location>
</feature>
<evidence type="ECO:0000313" key="15">
    <source>
        <dbReference type="EMBL" id="MBL6903531.1"/>
    </source>
</evidence>
<feature type="transmembrane region" description="Helical" evidence="13">
    <location>
        <begin position="189"/>
        <end position="210"/>
    </location>
</feature>
<dbReference type="AlphaFoldDB" id="A0A937M2P1"/>
<keyword evidence="4" id="KW-0716">Sensory transduction</keyword>
<comment type="similarity">
    <text evidence="2">Belongs to the archaeal/bacterial/fungal opsin family.</text>
</comment>
<dbReference type="PROSITE" id="PS00950">
    <property type="entry name" value="BACTERIAL_OPSIN_1"/>
    <property type="match status" value="1"/>
</dbReference>
<dbReference type="InterPro" id="IPR017402">
    <property type="entry name" value="Proteorhodopsin"/>
</dbReference>
<evidence type="ECO:0000256" key="1">
    <source>
        <dbReference type="ARBA" id="ARBA00004141"/>
    </source>
</evidence>
<evidence type="ECO:0000256" key="4">
    <source>
        <dbReference type="ARBA" id="ARBA00022606"/>
    </source>
</evidence>
<dbReference type="Proteomes" id="UP000705230">
    <property type="component" value="Unassembled WGS sequence"/>
</dbReference>
<feature type="signal peptide" evidence="14">
    <location>
        <begin position="1"/>
        <end position="17"/>
    </location>
</feature>
<evidence type="ECO:0000256" key="7">
    <source>
        <dbReference type="ARBA" id="ARBA00022989"/>
    </source>
</evidence>
<accession>A0A937M2P1</accession>
<dbReference type="GO" id="GO:0009881">
    <property type="term" value="F:photoreceptor activity"/>
    <property type="evidence" value="ECO:0007669"/>
    <property type="project" value="UniProtKB-KW"/>
</dbReference>
<feature type="transmembrane region" description="Helical" evidence="13">
    <location>
        <begin position="222"/>
        <end position="243"/>
    </location>
</feature>
<comment type="PTM">
    <text evidence="12">Contains one covalently linked retinal chromophore.</text>
</comment>
<reference evidence="15" key="1">
    <citation type="submission" date="2020-10" db="EMBL/GenBank/DDBJ databases">
        <title>Microbiome of the Black Sea water column analyzed by genome centric metagenomics.</title>
        <authorList>
            <person name="Cabello-Yeves P.J."/>
            <person name="Callieri C."/>
            <person name="Picazo A."/>
            <person name="Mehrshad M."/>
            <person name="Haro-Moreno J.M."/>
            <person name="Roda-Garcia J."/>
            <person name="Dzembekova N."/>
            <person name="Slabakova V."/>
            <person name="Slabakova N."/>
            <person name="Moncheva S."/>
            <person name="Rodriguez-Valera F."/>
        </authorList>
    </citation>
    <scope>NUCLEOTIDE SEQUENCE</scope>
    <source>
        <strain evidence="15">BS30m-G43</strain>
    </source>
</reference>
<keyword evidence="6 12" id="KW-0681">Retinal protein</keyword>
<dbReference type="InterPro" id="IPR001425">
    <property type="entry name" value="Arc/bac/fun_rhodopsins"/>
</dbReference>
<dbReference type="PANTHER" id="PTHR28286:SF2">
    <property type="entry name" value="BACTERIORHODOPSIN _OPSIN, NOPA (EUROFUNG)"/>
    <property type="match status" value="1"/>
</dbReference>
<keyword evidence="9 13" id="KW-0472">Membrane</keyword>
<keyword evidence="3" id="KW-0600">Photoreceptor protein</keyword>
<proteinExistence type="inferred from homology"/>